<evidence type="ECO:0000256" key="9">
    <source>
        <dbReference type="ARBA" id="ARBA00023239"/>
    </source>
</evidence>
<comment type="subunit">
    <text evidence="12">Homotetramer; dimer of dimers.</text>
</comment>
<keyword evidence="17" id="KW-1185">Reference proteome</keyword>
<dbReference type="Pfam" id="PF00701">
    <property type="entry name" value="DHDPS"/>
    <property type="match status" value="1"/>
</dbReference>
<dbReference type="Proteomes" id="UP000092498">
    <property type="component" value="Chromosome"/>
</dbReference>
<feature type="active site" description="Schiff-base intermediate with substrate" evidence="12 14">
    <location>
        <position position="160"/>
    </location>
</feature>
<feature type="site" description="Part of a proton relay during catalysis" evidence="12">
    <location>
        <position position="43"/>
    </location>
</feature>
<keyword evidence="5 12" id="KW-0963">Cytoplasm</keyword>
<dbReference type="InParanoid" id="A0A1B1ADM8"/>
<dbReference type="PANTHER" id="PTHR12128:SF66">
    <property type="entry name" value="4-HYDROXY-2-OXOGLUTARATE ALDOLASE, MITOCHONDRIAL"/>
    <property type="match status" value="1"/>
</dbReference>
<feature type="binding site" evidence="12 15">
    <location>
        <position position="44"/>
    </location>
    <ligand>
        <name>pyruvate</name>
        <dbReference type="ChEBI" id="CHEBI:15361"/>
    </ligand>
</feature>
<dbReference type="InterPro" id="IPR013785">
    <property type="entry name" value="Aldolase_TIM"/>
</dbReference>
<name>A0A1B1ADM8_9PROT</name>
<dbReference type="NCBIfam" id="TIGR00674">
    <property type="entry name" value="dapA"/>
    <property type="match status" value="1"/>
</dbReference>
<evidence type="ECO:0000256" key="12">
    <source>
        <dbReference type="HAMAP-Rule" id="MF_00418"/>
    </source>
</evidence>
<keyword evidence="8 12" id="KW-0457">Lysine biosynthesis</keyword>
<dbReference type="Gene3D" id="3.20.20.70">
    <property type="entry name" value="Aldolase class I"/>
    <property type="match status" value="1"/>
</dbReference>
<organism evidence="16 17">
    <name type="scientific">Candidatus Viadribacter manganicus</name>
    <dbReference type="NCBI Taxonomy" id="1759059"/>
    <lineage>
        <taxon>Bacteria</taxon>
        <taxon>Pseudomonadati</taxon>
        <taxon>Pseudomonadota</taxon>
        <taxon>Alphaproteobacteria</taxon>
        <taxon>Hyphomonadales</taxon>
        <taxon>Hyphomonadaceae</taxon>
        <taxon>Candidatus Viadribacter</taxon>
    </lineage>
</organism>
<evidence type="ECO:0000256" key="13">
    <source>
        <dbReference type="PIRNR" id="PIRNR001365"/>
    </source>
</evidence>
<dbReference type="InterPro" id="IPR005263">
    <property type="entry name" value="DapA"/>
</dbReference>
<dbReference type="GO" id="GO:0005829">
    <property type="term" value="C:cytosol"/>
    <property type="evidence" value="ECO:0007669"/>
    <property type="project" value="TreeGrafter"/>
</dbReference>
<keyword evidence="9 12" id="KW-0456">Lyase</keyword>
<evidence type="ECO:0000256" key="7">
    <source>
        <dbReference type="ARBA" id="ARBA00022915"/>
    </source>
</evidence>
<keyword evidence="7 12" id="KW-0220">Diaminopimelate biosynthesis</keyword>
<keyword evidence="6 12" id="KW-0028">Amino-acid biosynthesis</keyword>
<dbReference type="OrthoDB" id="9782828at2"/>
<dbReference type="GO" id="GO:0008840">
    <property type="term" value="F:4-hydroxy-tetrahydrodipicolinate synthase activity"/>
    <property type="evidence" value="ECO:0007669"/>
    <property type="project" value="UniProtKB-UniRule"/>
</dbReference>
<evidence type="ECO:0000256" key="14">
    <source>
        <dbReference type="PIRSR" id="PIRSR001365-1"/>
    </source>
</evidence>
<comment type="caution">
    <text evidence="12">Was originally thought to be a dihydrodipicolinate synthase (DHDPS), catalyzing the condensation of (S)-aspartate-beta-semialdehyde [(S)-ASA] and pyruvate to dihydrodipicolinate (DHDP). However, it was shown in E.coli that the product of the enzymatic reaction is not dihydrodipicolinate but in fact (4S)-4-hydroxy-2,3,4,5-tetrahydro-(2S)-dipicolinic acid (HTPA), and that the consecutive dehydration reaction leading to DHDP is not spontaneous but catalyzed by DapB.</text>
</comment>
<sequence>MVHGSNPALITPFRNGIVDEQAFQKLVAWQVAEGTHGLVPCGTTGESVTLSLQEHVRVVEMCVEVAAGKVPVIAGAGSNDTAHAIELAKHVKAAGADAVLVVAPYYNKPSPDGLFAHFKAINDAVDIPIYIYNVPGRTMIDMSPETVGRIAQLANVVGIKDASNDLSRVAKHRALAGLEFNQLSGEDASALGFNAHGGRGCISVTANVAPKLCAQMQDATLQGAFDTARAIDDRLAPLHKAMFCEPSPAPAKYACSLLGLCTDEVRLPIVTCSDAAKAQIRSAMTHAGLI</sequence>
<feature type="site" description="Part of a proton relay during catalysis" evidence="12">
    <location>
        <position position="106"/>
    </location>
</feature>
<dbReference type="SUPFAM" id="SSF51569">
    <property type="entry name" value="Aldolase"/>
    <property type="match status" value="1"/>
</dbReference>
<comment type="catalytic activity">
    <reaction evidence="11 12">
        <text>L-aspartate 4-semialdehyde + pyruvate = (2S,4S)-4-hydroxy-2,3,4,5-tetrahydrodipicolinate + H2O + H(+)</text>
        <dbReference type="Rhea" id="RHEA:34171"/>
        <dbReference type="ChEBI" id="CHEBI:15361"/>
        <dbReference type="ChEBI" id="CHEBI:15377"/>
        <dbReference type="ChEBI" id="CHEBI:15378"/>
        <dbReference type="ChEBI" id="CHEBI:67139"/>
        <dbReference type="ChEBI" id="CHEBI:537519"/>
        <dbReference type="EC" id="4.3.3.7"/>
    </reaction>
</comment>
<evidence type="ECO:0000313" key="17">
    <source>
        <dbReference type="Proteomes" id="UP000092498"/>
    </source>
</evidence>
<reference evidence="16 17" key="1">
    <citation type="submission" date="2015-11" db="EMBL/GenBank/DDBJ databases">
        <title>Whole-Genome Sequence of Candidatus Oderbacter manganicum from the National Park Lower Oder Valley, Germany.</title>
        <authorList>
            <person name="Braun B."/>
            <person name="Liere K."/>
            <person name="Szewzyk U."/>
        </authorList>
    </citation>
    <scope>NUCLEOTIDE SEQUENCE [LARGE SCALE GENOMIC DNA]</scope>
    <source>
        <strain evidence="16 17">OTSz_A_272</strain>
    </source>
</reference>
<evidence type="ECO:0000256" key="1">
    <source>
        <dbReference type="ARBA" id="ARBA00003294"/>
    </source>
</evidence>
<feature type="binding site" evidence="12 15">
    <location>
        <position position="202"/>
    </location>
    <ligand>
        <name>pyruvate</name>
        <dbReference type="ChEBI" id="CHEBI:15361"/>
    </ligand>
</feature>
<dbReference type="RefSeq" id="WP_066767084.1">
    <property type="nucleotide sequence ID" value="NZ_CP013244.1"/>
</dbReference>
<evidence type="ECO:0000256" key="11">
    <source>
        <dbReference type="ARBA" id="ARBA00047836"/>
    </source>
</evidence>
<dbReference type="STRING" id="1759059.ATE48_01300"/>
<comment type="function">
    <text evidence="1 12">Catalyzes the condensation of (S)-aspartate-beta-semialdehyde [(S)-ASA] and pyruvate to 4-hydroxy-tetrahydrodipicolinate (HTPA).</text>
</comment>
<comment type="subcellular location">
    <subcellularLocation>
        <location evidence="12">Cytoplasm</location>
    </subcellularLocation>
</comment>
<proteinExistence type="inferred from homology"/>
<protein>
    <recommendedName>
        <fullName evidence="4 12">4-hydroxy-tetrahydrodipicolinate synthase</fullName>
        <shortName evidence="12">HTPA synthase</shortName>
        <ecNumber evidence="4 12">4.3.3.7</ecNumber>
    </recommendedName>
</protein>
<evidence type="ECO:0000313" key="16">
    <source>
        <dbReference type="EMBL" id="ANP44652.1"/>
    </source>
</evidence>
<evidence type="ECO:0000256" key="3">
    <source>
        <dbReference type="ARBA" id="ARBA00007592"/>
    </source>
</evidence>
<dbReference type="EC" id="4.3.3.7" evidence="4 12"/>
<evidence type="ECO:0000256" key="2">
    <source>
        <dbReference type="ARBA" id="ARBA00005120"/>
    </source>
</evidence>
<dbReference type="AlphaFoldDB" id="A0A1B1ADM8"/>
<accession>A0A1B1ADM8</accession>
<dbReference type="SMART" id="SM01130">
    <property type="entry name" value="DHDPS"/>
    <property type="match status" value="1"/>
</dbReference>
<dbReference type="KEGG" id="cbot:ATE48_01300"/>
<evidence type="ECO:0000256" key="10">
    <source>
        <dbReference type="ARBA" id="ARBA00023270"/>
    </source>
</evidence>
<evidence type="ECO:0000256" key="4">
    <source>
        <dbReference type="ARBA" id="ARBA00012086"/>
    </source>
</evidence>
<dbReference type="PRINTS" id="PR00146">
    <property type="entry name" value="DHPICSNTHASE"/>
</dbReference>
<dbReference type="FunCoup" id="A0A1B1ADM8">
    <property type="interactions" value="522"/>
</dbReference>
<dbReference type="InterPro" id="IPR002220">
    <property type="entry name" value="DapA-like"/>
</dbReference>
<dbReference type="UniPathway" id="UPA00034">
    <property type="reaction ID" value="UER00017"/>
</dbReference>
<evidence type="ECO:0000256" key="8">
    <source>
        <dbReference type="ARBA" id="ARBA00023154"/>
    </source>
</evidence>
<dbReference type="HAMAP" id="MF_00418">
    <property type="entry name" value="DapA"/>
    <property type="match status" value="1"/>
</dbReference>
<dbReference type="PIRSF" id="PIRSF001365">
    <property type="entry name" value="DHDPS"/>
    <property type="match status" value="1"/>
</dbReference>
<dbReference type="InterPro" id="IPR020625">
    <property type="entry name" value="Schiff_base-form_aldolases_AS"/>
</dbReference>
<dbReference type="PROSITE" id="PS00665">
    <property type="entry name" value="DHDPS_1"/>
    <property type="match status" value="1"/>
</dbReference>
<dbReference type="InterPro" id="IPR020624">
    <property type="entry name" value="Schiff_base-form_aldolases_CS"/>
</dbReference>
<gene>
    <name evidence="12" type="primary">dapA</name>
    <name evidence="16" type="ORF">ATE48_01300</name>
</gene>
<evidence type="ECO:0000256" key="6">
    <source>
        <dbReference type="ARBA" id="ARBA00022605"/>
    </source>
</evidence>
<dbReference type="PROSITE" id="PS00666">
    <property type="entry name" value="DHDPS_2"/>
    <property type="match status" value="1"/>
</dbReference>
<comment type="similarity">
    <text evidence="3 12 13">Belongs to the DapA family.</text>
</comment>
<dbReference type="CDD" id="cd00950">
    <property type="entry name" value="DHDPS"/>
    <property type="match status" value="1"/>
</dbReference>
<dbReference type="GO" id="GO:0019877">
    <property type="term" value="P:diaminopimelate biosynthetic process"/>
    <property type="evidence" value="ECO:0007669"/>
    <property type="project" value="UniProtKB-UniRule"/>
</dbReference>
<keyword evidence="10 12" id="KW-0704">Schiff base</keyword>
<dbReference type="GO" id="GO:0009089">
    <property type="term" value="P:lysine biosynthetic process via diaminopimelate"/>
    <property type="evidence" value="ECO:0007669"/>
    <property type="project" value="UniProtKB-UniRule"/>
</dbReference>
<evidence type="ECO:0000256" key="15">
    <source>
        <dbReference type="PIRSR" id="PIRSR001365-2"/>
    </source>
</evidence>
<feature type="active site" description="Proton donor/acceptor" evidence="12 14">
    <location>
        <position position="132"/>
    </location>
</feature>
<dbReference type="PANTHER" id="PTHR12128">
    <property type="entry name" value="DIHYDRODIPICOLINATE SYNTHASE"/>
    <property type="match status" value="1"/>
</dbReference>
<evidence type="ECO:0000256" key="5">
    <source>
        <dbReference type="ARBA" id="ARBA00022490"/>
    </source>
</evidence>
<comment type="pathway">
    <text evidence="2 12">Amino-acid biosynthesis; L-lysine biosynthesis via DAP pathway; (S)-tetrahydrodipicolinate from L-aspartate: step 3/4.</text>
</comment>
<dbReference type="EMBL" id="CP013244">
    <property type="protein sequence ID" value="ANP44652.1"/>
    <property type="molecule type" value="Genomic_DNA"/>
</dbReference>